<dbReference type="STRING" id="5217.A0A4V1M4H9"/>
<feature type="region of interest" description="Disordered" evidence="1">
    <location>
        <begin position="422"/>
        <end position="456"/>
    </location>
</feature>
<evidence type="ECO:0000256" key="1">
    <source>
        <dbReference type="SAM" id="MobiDB-lite"/>
    </source>
</evidence>
<dbReference type="Proteomes" id="UP000289152">
    <property type="component" value="Unassembled WGS sequence"/>
</dbReference>
<organism evidence="3 4">
    <name type="scientific">Tremella mesenterica</name>
    <name type="common">Jelly fungus</name>
    <dbReference type="NCBI Taxonomy" id="5217"/>
    <lineage>
        <taxon>Eukaryota</taxon>
        <taxon>Fungi</taxon>
        <taxon>Dikarya</taxon>
        <taxon>Basidiomycota</taxon>
        <taxon>Agaricomycotina</taxon>
        <taxon>Tremellomycetes</taxon>
        <taxon>Tremellales</taxon>
        <taxon>Tremellaceae</taxon>
        <taxon>Tremella</taxon>
    </lineage>
</organism>
<evidence type="ECO:0000256" key="2">
    <source>
        <dbReference type="SAM" id="SignalP"/>
    </source>
</evidence>
<dbReference type="EMBL" id="SDIL01000018">
    <property type="protein sequence ID" value="RXK40427.1"/>
    <property type="molecule type" value="Genomic_DNA"/>
</dbReference>
<reference evidence="3 4" key="1">
    <citation type="submission" date="2016-06" db="EMBL/GenBank/DDBJ databases">
        <title>Evolution of pathogenesis and genome organization in the Tremellales.</title>
        <authorList>
            <person name="Cuomo C."/>
            <person name="Litvintseva A."/>
            <person name="Heitman J."/>
            <person name="Chen Y."/>
            <person name="Sun S."/>
            <person name="Springer D."/>
            <person name="Dromer F."/>
            <person name="Young S."/>
            <person name="Zeng Q."/>
            <person name="Chapman S."/>
            <person name="Gujja S."/>
            <person name="Saif S."/>
            <person name="Birren B."/>
        </authorList>
    </citation>
    <scope>NUCLEOTIDE SEQUENCE [LARGE SCALE GENOMIC DNA]</scope>
    <source>
        <strain evidence="3 4">ATCC 28783</strain>
    </source>
</reference>
<dbReference type="VEuPathDB" id="FungiDB:TREMEDRAFT_74736"/>
<gene>
    <name evidence="3" type="ORF">M231_02260</name>
</gene>
<accession>A0A4V1M4H9</accession>
<feature type="chain" id="PRO_5020673202" evidence="2">
    <location>
        <begin position="31"/>
        <end position="520"/>
    </location>
</feature>
<dbReference type="OrthoDB" id="2113294at2759"/>
<proteinExistence type="predicted"/>
<keyword evidence="2" id="KW-0732">Signal</keyword>
<comment type="caution">
    <text evidence="3">The sequence shown here is derived from an EMBL/GenBank/DDBJ whole genome shotgun (WGS) entry which is preliminary data.</text>
</comment>
<keyword evidence="4" id="KW-1185">Reference proteome</keyword>
<evidence type="ECO:0000313" key="4">
    <source>
        <dbReference type="Proteomes" id="UP000289152"/>
    </source>
</evidence>
<protein>
    <submittedName>
        <fullName evidence="3">Uncharacterized protein</fullName>
    </submittedName>
</protein>
<feature type="compositionally biased region" description="Polar residues" evidence="1">
    <location>
        <begin position="422"/>
        <end position="433"/>
    </location>
</feature>
<feature type="signal peptide" evidence="2">
    <location>
        <begin position="1"/>
        <end position="30"/>
    </location>
</feature>
<name>A0A4V1M4H9_TREME</name>
<evidence type="ECO:0000313" key="3">
    <source>
        <dbReference type="EMBL" id="RXK40427.1"/>
    </source>
</evidence>
<dbReference type="AlphaFoldDB" id="A0A4V1M4H9"/>
<dbReference type="InParanoid" id="A0A4V1M4H9"/>
<feature type="compositionally biased region" description="Polar residues" evidence="1">
    <location>
        <begin position="444"/>
        <end position="455"/>
    </location>
</feature>
<sequence>MLRLSRGMLKILGLLTSSLLLLSLSKFSGSNEDDLPFLYDGSGTMAGMFKYFKPLVSTQEPSPERDRWQSIAKLKALQILLKDIYPAEGLTSGRSWNEPTIDRLIACLTENTCEKGQETLIILQSPHFLNAQRGLTSGEDIWAASSLEAFQSLNYTLVYTFGVLDTVLVYQTIPDLVTSIWWASADFLKCLQCNDENYQSTEKPFGAGRQTGTKGCPKKEGFEDGIPVWKSWIFHFWQDPRHPLGHGWTLAPEDYAKWKPGKEQNRYLGYSIESRCRSQKHFSPEEREHCAVALGKLPSYFDPDQKTFTWTNQLDLLVHAMPRGSDRKQFEIIAFAGPTDENTAMGVTLNTSGVVNYGKKPMAEWNSVVARSKLLLGVGRPFTSPSLRDILGPNGRPEKAKTEIMKAHAGSIRRAMLRSTIHQSDTQVGQSKSGRSKQVGHAAQQPQEHITSHQGDGNELQAAVLSALTNPIKRYIPPAMGLAAVRERHKQIIESDWEAEALLAVDRLYTSKGEKFDFLL</sequence>